<dbReference type="STRING" id="574096.HA38_19270"/>
<dbReference type="GO" id="GO:0008559">
    <property type="term" value="F:ABC-type xenobiotic transporter activity"/>
    <property type="evidence" value="ECO:0007669"/>
    <property type="project" value="UniProtKB-EC"/>
</dbReference>
<accession>A0A2V2BJZ8</accession>
<gene>
    <name evidence="15" type="ORF">C7431_102222</name>
</gene>
<feature type="transmembrane region" description="Helical" evidence="11">
    <location>
        <begin position="423"/>
        <end position="443"/>
    </location>
</feature>
<dbReference type="Gene3D" id="1.20.1560.10">
    <property type="entry name" value="ABC transporter type 1, transmembrane domain"/>
    <property type="match status" value="1"/>
</dbReference>
<feature type="domain" description="ABC transporter" evidence="12">
    <location>
        <begin position="481"/>
        <end position="713"/>
    </location>
</feature>
<evidence type="ECO:0000256" key="2">
    <source>
        <dbReference type="ARBA" id="ARBA00006526"/>
    </source>
</evidence>
<evidence type="ECO:0000259" key="14">
    <source>
        <dbReference type="PROSITE" id="PS50990"/>
    </source>
</evidence>
<feature type="domain" description="ABC transmembrane type-1" evidence="13">
    <location>
        <begin position="170"/>
        <end position="447"/>
    </location>
</feature>
<evidence type="ECO:0000313" key="15">
    <source>
        <dbReference type="EMBL" id="PWK99421.1"/>
    </source>
</evidence>
<dbReference type="GO" id="GO:0008233">
    <property type="term" value="F:peptidase activity"/>
    <property type="evidence" value="ECO:0007669"/>
    <property type="project" value="InterPro"/>
</dbReference>
<evidence type="ECO:0000256" key="7">
    <source>
        <dbReference type="ARBA" id="ARBA00022840"/>
    </source>
</evidence>
<dbReference type="PROSITE" id="PS00211">
    <property type="entry name" value="ABC_TRANSPORTER_1"/>
    <property type="match status" value="1"/>
</dbReference>
<name>A0A2V2BJZ8_9GAMM</name>
<dbReference type="InterPro" id="IPR011527">
    <property type="entry name" value="ABC1_TM_dom"/>
</dbReference>
<dbReference type="Pfam" id="PF03412">
    <property type="entry name" value="Peptidase_C39"/>
    <property type="match status" value="1"/>
</dbReference>
<evidence type="ECO:0000256" key="9">
    <source>
        <dbReference type="ARBA" id="ARBA00023136"/>
    </source>
</evidence>
<dbReference type="InterPro" id="IPR005074">
    <property type="entry name" value="Peptidase_C39"/>
</dbReference>
<dbReference type="PANTHER" id="PTHR43394:SF1">
    <property type="entry name" value="ATP-BINDING CASSETTE SUB-FAMILY B MEMBER 10, MITOCHONDRIAL"/>
    <property type="match status" value="1"/>
</dbReference>
<evidence type="ECO:0000256" key="6">
    <source>
        <dbReference type="ARBA" id="ARBA00022801"/>
    </source>
</evidence>
<dbReference type="Pfam" id="PF00664">
    <property type="entry name" value="ABC_membrane"/>
    <property type="match status" value="1"/>
</dbReference>
<comment type="catalytic activity">
    <reaction evidence="10">
        <text>ATP + H2O + xenobioticSide 1 = ADP + phosphate + xenobioticSide 2.</text>
        <dbReference type="EC" id="7.6.2.2"/>
    </reaction>
</comment>
<sequence length="713" mass="78838">MENSIPKIVYQAETNECALACIAMLAETQGMDVPLDVLREQYPASAHGTALSTLCAILSDLGIPAYPVAFDLDELAELPLPAILHYGASHYVLLAYRQGSYVCVMNPAIGEQLLPIAALRSEISGYALVLDKDAIGEKPAVAAHKRTRRFRALDCMSLKQTAGIPGIYRLMLLAFLVSLTLFIMPVMVSSAINNVFSSGGERDFPYFYYLLAFVVSTLLAFVVRSVTERFIKRFVVMQSVRGFASLLSNTLAYFEKRSPGEIYSRFANWQMAAAQKIELDNSLRTDWIVGVIALAVMCYISPLLATISAVGVTLMGLVSVWAIFRDRYYTQQVQVKSAEQSDFLLESIQGFATLKSAGLSAQRQTAFAGFAASLFDVRQKQKVYEQVKSSLYQLIGSLEMVFFMLLALPLLKDNHISLGEFFAYSFVRQIFTAYITQIFFSVLQKNQLHVIDTRAADLFPQAEKDEDAGALVAPVHFSQRLNYRALQFAYEPGKPVLSNVSLALCRGETLAIVGESGAGKSTLLKVITGLIAPQSGEILVDGEPVSARQAQKLFFLQSQGDILFNTSVLQNITLFDRHHDAQKQLRIDASLRGLKLTDVIDSLPGKQNALIRESHPALSLGQRQRLMLARAMYSDCPVMVLDEPTANLDEQTALQVMQTLIDHCREYGKTLIAVTHSETALPLFDRICVLRNEQMQEVQDAAETGRLPQGEPA</sequence>
<dbReference type="InterPro" id="IPR036640">
    <property type="entry name" value="ABC1_TM_sf"/>
</dbReference>
<comment type="caution">
    <text evidence="15">The sequence shown here is derived from an EMBL/GenBank/DDBJ whole genome shotgun (WGS) entry which is preliminary data.</text>
</comment>
<dbReference type="Proteomes" id="UP000245981">
    <property type="component" value="Unassembled WGS sequence"/>
</dbReference>
<dbReference type="OrthoDB" id="9787557at2"/>
<keyword evidence="8 11" id="KW-1133">Transmembrane helix</keyword>
<dbReference type="EMBL" id="QGHF01000002">
    <property type="protein sequence ID" value="PWK99421.1"/>
    <property type="molecule type" value="Genomic_DNA"/>
</dbReference>
<dbReference type="GO" id="GO:0006508">
    <property type="term" value="P:proteolysis"/>
    <property type="evidence" value="ECO:0007669"/>
    <property type="project" value="InterPro"/>
</dbReference>
<evidence type="ECO:0000259" key="12">
    <source>
        <dbReference type="PROSITE" id="PS50893"/>
    </source>
</evidence>
<feature type="transmembrane region" description="Helical" evidence="11">
    <location>
        <begin position="206"/>
        <end position="223"/>
    </location>
</feature>
<evidence type="ECO:0000313" key="16">
    <source>
        <dbReference type="Proteomes" id="UP000245981"/>
    </source>
</evidence>
<evidence type="ECO:0000256" key="11">
    <source>
        <dbReference type="SAM" id="Phobius"/>
    </source>
</evidence>
<evidence type="ECO:0000256" key="4">
    <source>
        <dbReference type="ARBA" id="ARBA00022692"/>
    </source>
</evidence>
<feature type="domain" description="Peptidase C39" evidence="14">
    <location>
        <begin position="11"/>
        <end position="130"/>
    </location>
</feature>
<dbReference type="InterPro" id="IPR017871">
    <property type="entry name" value="ABC_transporter-like_CS"/>
</dbReference>
<feature type="transmembrane region" description="Helical" evidence="11">
    <location>
        <begin position="391"/>
        <end position="411"/>
    </location>
</feature>
<dbReference type="SUPFAM" id="SSF52540">
    <property type="entry name" value="P-loop containing nucleoside triphosphate hydrolases"/>
    <property type="match status" value="1"/>
</dbReference>
<dbReference type="PROSITE" id="PS50990">
    <property type="entry name" value="PEPTIDASE_C39"/>
    <property type="match status" value="1"/>
</dbReference>
<dbReference type="Gene3D" id="3.40.50.300">
    <property type="entry name" value="P-loop containing nucleotide triphosphate hydrolases"/>
    <property type="match status" value="1"/>
</dbReference>
<dbReference type="SUPFAM" id="SSF90123">
    <property type="entry name" value="ABC transporter transmembrane region"/>
    <property type="match status" value="1"/>
</dbReference>
<reference evidence="15 16" key="1">
    <citation type="submission" date="2018-05" db="EMBL/GenBank/DDBJ databases">
        <title>Genomic Encyclopedia of Type Strains, Phase IV (KMG-V): Genome sequencing to study the core and pangenomes of soil and plant-associated prokaryotes.</title>
        <authorList>
            <person name="Whitman W."/>
        </authorList>
    </citation>
    <scope>NUCLEOTIDE SEQUENCE [LARGE SCALE GENOMIC DNA]</scope>
    <source>
        <strain evidence="15 16">PNA 200-10</strain>
    </source>
</reference>
<dbReference type="GO" id="GO:0015421">
    <property type="term" value="F:ABC-type oligopeptide transporter activity"/>
    <property type="evidence" value="ECO:0007669"/>
    <property type="project" value="TreeGrafter"/>
</dbReference>
<feature type="transmembrane region" description="Helical" evidence="11">
    <location>
        <begin position="166"/>
        <end position="186"/>
    </location>
</feature>
<keyword evidence="4 11" id="KW-0812">Transmembrane</keyword>
<dbReference type="InterPro" id="IPR027417">
    <property type="entry name" value="P-loop_NTPase"/>
</dbReference>
<evidence type="ECO:0000256" key="1">
    <source>
        <dbReference type="ARBA" id="ARBA00004651"/>
    </source>
</evidence>
<protein>
    <recommendedName>
        <fullName evidence="3">ABC-type xenobiotic transporter</fullName>
        <ecNumber evidence="3">7.6.2.2</ecNumber>
    </recommendedName>
</protein>
<evidence type="ECO:0000256" key="10">
    <source>
        <dbReference type="ARBA" id="ARBA00034018"/>
    </source>
</evidence>
<dbReference type="InterPro" id="IPR003439">
    <property type="entry name" value="ABC_transporter-like_ATP-bd"/>
</dbReference>
<comment type="subcellular location">
    <subcellularLocation>
        <location evidence="1">Cell membrane</location>
        <topology evidence="1">Multi-pass membrane protein</topology>
    </subcellularLocation>
</comment>
<evidence type="ECO:0000259" key="13">
    <source>
        <dbReference type="PROSITE" id="PS50929"/>
    </source>
</evidence>
<dbReference type="Pfam" id="PF00005">
    <property type="entry name" value="ABC_tran"/>
    <property type="match status" value="1"/>
</dbReference>
<comment type="similarity">
    <text evidence="2">Belongs to the ABC transporter superfamily. Drug exporter-2 (TC 3.A.1.117) family.</text>
</comment>
<dbReference type="PANTHER" id="PTHR43394">
    <property type="entry name" value="ATP-DEPENDENT PERMEASE MDL1, MITOCHONDRIAL"/>
    <property type="match status" value="1"/>
</dbReference>
<keyword evidence="5" id="KW-0547">Nucleotide-binding</keyword>
<dbReference type="SMART" id="SM00382">
    <property type="entry name" value="AAA"/>
    <property type="match status" value="1"/>
</dbReference>
<dbReference type="EC" id="7.6.2.2" evidence="3"/>
<dbReference type="GO" id="GO:0016887">
    <property type="term" value="F:ATP hydrolysis activity"/>
    <property type="evidence" value="ECO:0007669"/>
    <property type="project" value="InterPro"/>
</dbReference>
<keyword evidence="6" id="KW-0378">Hydrolase</keyword>
<dbReference type="CDD" id="cd03228">
    <property type="entry name" value="ABCC_MRP_Like"/>
    <property type="match status" value="1"/>
</dbReference>
<dbReference type="PROSITE" id="PS50929">
    <property type="entry name" value="ABC_TM1F"/>
    <property type="match status" value="1"/>
</dbReference>
<dbReference type="InterPro" id="IPR039421">
    <property type="entry name" value="Type_1_exporter"/>
</dbReference>
<organism evidence="15 16">
    <name type="scientific">Pantoea allii</name>
    <dbReference type="NCBI Taxonomy" id="574096"/>
    <lineage>
        <taxon>Bacteria</taxon>
        <taxon>Pseudomonadati</taxon>
        <taxon>Pseudomonadota</taxon>
        <taxon>Gammaproteobacteria</taxon>
        <taxon>Enterobacterales</taxon>
        <taxon>Erwiniaceae</taxon>
        <taxon>Pantoea</taxon>
    </lineage>
</organism>
<evidence type="ECO:0000256" key="8">
    <source>
        <dbReference type="ARBA" id="ARBA00022989"/>
    </source>
</evidence>
<keyword evidence="9 11" id="KW-0472">Membrane</keyword>
<dbReference type="GO" id="GO:0005524">
    <property type="term" value="F:ATP binding"/>
    <property type="evidence" value="ECO:0007669"/>
    <property type="project" value="UniProtKB-KW"/>
</dbReference>
<dbReference type="RefSeq" id="WP_109716652.1">
    <property type="nucleotide sequence ID" value="NZ_QGHF01000002.1"/>
</dbReference>
<feature type="transmembrane region" description="Helical" evidence="11">
    <location>
        <begin position="291"/>
        <end position="324"/>
    </location>
</feature>
<evidence type="ECO:0000256" key="5">
    <source>
        <dbReference type="ARBA" id="ARBA00022741"/>
    </source>
</evidence>
<evidence type="ECO:0000256" key="3">
    <source>
        <dbReference type="ARBA" id="ARBA00012191"/>
    </source>
</evidence>
<dbReference type="GO" id="GO:0005886">
    <property type="term" value="C:plasma membrane"/>
    <property type="evidence" value="ECO:0007669"/>
    <property type="project" value="UniProtKB-SubCell"/>
</dbReference>
<proteinExistence type="inferred from homology"/>
<keyword evidence="7 15" id="KW-0067">ATP-binding</keyword>
<dbReference type="Gene3D" id="3.90.70.10">
    <property type="entry name" value="Cysteine proteinases"/>
    <property type="match status" value="1"/>
</dbReference>
<dbReference type="PROSITE" id="PS50893">
    <property type="entry name" value="ABC_TRANSPORTER_2"/>
    <property type="match status" value="1"/>
</dbReference>
<dbReference type="InterPro" id="IPR003593">
    <property type="entry name" value="AAA+_ATPase"/>
</dbReference>
<dbReference type="AlphaFoldDB" id="A0A2V2BJZ8"/>